<comment type="function">
    <text evidence="1 9">eIF-2 functions in the early steps of protein synthesis by forming a ternary complex with GTP and initiator tRNA.</text>
</comment>
<dbReference type="InterPro" id="IPR016189">
    <property type="entry name" value="Transl_init_fac_IF2/IF5_N"/>
</dbReference>
<keyword evidence="6 9" id="KW-0648">Protein biosynthesis</keyword>
<name>A0A0U2M9K3_9CREN</name>
<sequence>MGYEKLLERAYSQLPGKAEYKGRFQVPEPKVLIIGDKTIIQNFSQICDVIHRDPKIVSKWFAKELAIPVHIGEKGELILTGRFSSRILSKLLQKFVDQYVICPTCKGPDTELIRLDRRVWILKCHVCGAETPVPPL</sequence>
<dbReference type="Gene3D" id="3.30.30.170">
    <property type="match status" value="1"/>
</dbReference>
<evidence type="ECO:0000256" key="6">
    <source>
        <dbReference type="ARBA" id="ARBA00022917"/>
    </source>
</evidence>
<dbReference type="PANTHER" id="PTHR23001">
    <property type="entry name" value="EUKARYOTIC TRANSLATION INITIATION FACTOR"/>
    <property type="match status" value="1"/>
</dbReference>
<dbReference type="FunFam" id="3.30.30.170:FF:000001">
    <property type="entry name" value="Eukaryotic translation initiation factor 2 subunit"/>
    <property type="match status" value="1"/>
</dbReference>
<keyword evidence="5 9" id="KW-0396">Initiation factor</keyword>
<dbReference type="AlphaFoldDB" id="A0A0U2M9K3"/>
<dbReference type="STRING" id="940295.EYM_03970"/>
<dbReference type="OrthoDB" id="38099at2157"/>
<evidence type="ECO:0000313" key="11">
    <source>
        <dbReference type="EMBL" id="ALU11709.1"/>
    </source>
</evidence>
<dbReference type="InterPro" id="IPR002735">
    <property type="entry name" value="Transl_init_fac_IF2/IF5_dom"/>
</dbReference>
<evidence type="ECO:0000256" key="4">
    <source>
        <dbReference type="ARBA" id="ARBA00022314"/>
    </source>
</evidence>
<dbReference type="KEGG" id="iis:EYM_03970"/>
<gene>
    <name evidence="9" type="primary">eif2b</name>
    <name evidence="11" type="ORF">EYM_03970</name>
</gene>
<protein>
    <recommendedName>
        <fullName evidence="4 9">Translation initiation factor 2 subunit beta</fullName>
    </recommendedName>
    <alternativeName>
        <fullName evidence="7 9">aIF2-beta</fullName>
    </alternativeName>
    <alternativeName>
        <fullName evidence="8 9">eIF-2-beta</fullName>
    </alternativeName>
</protein>
<evidence type="ECO:0000256" key="2">
    <source>
        <dbReference type="ARBA" id="ARBA00010397"/>
    </source>
</evidence>
<dbReference type="EMBL" id="CP006867">
    <property type="protein sequence ID" value="ALU11709.1"/>
    <property type="molecule type" value="Genomic_DNA"/>
</dbReference>
<dbReference type="SUPFAM" id="SSF75689">
    <property type="entry name" value="Zinc-binding domain of translation initiation factor 2 beta"/>
    <property type="match status" value="1"/>
</dbReference>
<keyword evidence="12" id="KW-1185">Reference proteome</keyword>
<comment type="subunit">
    <text evidence="3 9">Heterotrimer composed of an alpha, a beta and a gamma chain.</text>
</comment>
<dbReference type="SUPFAM" id="SSF100966">
    <property type="entry name" value="Translation initiation factor 2 beta, aIF2beta, N-terminal domain"/>
    <property type="match status" value="1"/>
</dbReference>
<dbReference type="GeneID" id="30680188"/>
<dbReference type="InterPro" id="IPR004458">
    <property type="entry name" value="TIF2_bsu_arc"/>
</dbReference>
<dbReference type="Proteomes" id="UP000060778">
    <property type="component" value="Chromosome"/>
</dbReference>
<organism evidence="11 12">
    <name type="scientific">Ignicoccus islandicus DSM 13165</name>
    <dbReference type="NCBI Taxonomy" id="940295"/>
    <lineage>
        <taxon>Archaea</taxon>
        <taxon>Thermoproteota</taxon>
        <taxon>Thermoprotei</taxon>
        <taxon>Desulfurococcales</taxon>
        <taxon>Desulfurococcaceae</taxon>
        <taxon>Ignicoccus</taxon>
    </lineage>
</organism>
<evidence type="ECO:0000256" key="1">
    <source>
        <dbReference type="ARBA" id="ARBA00003323"/>
    </source>
</evidence>
<feature type="domain" description="Translation initiation factor IF2/IF5" evidence="10">
    <location>
        <begin position="21"/>
        <end position="130"/>
    </location>
</feature>
<evidence type="ECO:0000256" key="9">
    <source>
        <dbReference type="HAMAP-Rule" id="MF_00232"/>
    </source>
</evidence>
<evidence type="ECO:0000256" key="8">
    <source>
        <dbReference type="ARBA" id="ARBA00032408"/>
    </source>
</evidence>
<evidence type="ECO:0000259" key="10">
    <source>
        <dbReference type="SMART" id="SM00653"/>
    </source>
</evidence>
<evidence type="ECO:0000256" key="7">
    <source>
        <dbReference type="ARBA" id="ARBA00031466"/>
    </source>
</evidence>
<dbReference type="SMART" id="SM00653">
    <property type="entry name" value="eIF2B_5"/>
    <property type="match status" value="1"/>
</dbReference>
<dbReference type="Pfam" id="PF01873">
    <property type="entry name" value="eIF-5_eIF-2B"/>
    <property type="match status" value="1"/>
</dbReference>
<comment type="similarity">
    <text evidence="2 9">Belongs to the eIF-2-beta/eIF-5 family.</text>
</comment>
<dbReference type="InterPro" id="IPR045196">
    <property type="entry name" value="IF2/IF5"/>
</dbReference>
<dbReference type="HAMAP" id="MF_00232">
    <property type="entry name" value="eIF_2_beta"/>
    <property type="match status" value="1"/>
</dbReference>
<evidence type="ECO:0000313" key="12">
    <source>
        <dbReference type="Proteomes" id="UP000060778"/>
    </source>
</evidence>
<dbReference type="NCBIfam" id="NF003067">
    <property type="entry name" value="PRK03988.1"/>
    <property type="match status" value="1"/>
</dbReference>
<proteinExistence type="inferred from homology"/>
<evidence type="ECO:0000256" key="5">
    <source>
        <dbReference type="ARBA" id="ARBA00022540"/>
    </source>
</evidence>
<dbReference type="PANTHER" id="PTHR23001:SF3">
    <property type="entry name" value="EUKARYOTIC TRANSLATION INITIATION FACTOR 2 SUBUNIT 2"/>
    <property type="match status" value="1"/>
</dbReference>
<dbReference type="RefSeq" id="WP_083495038.1">
    <property type="nucleotide sequence ID" value="NZ_CP006867.1"/>
</dbReference>
<reference evidence="11 12" key="1">
    <citation type="submission" date="2013-11" db="EMBL/GenBank/DDBJ databases">
        <title>Comparative genomics of Ignicoccus.</title>
        <authorList>
            <person name="Podar M."/>
        </authorList>
    </citation>
    <scope>NUCLEOTIDE SEQUENCE [LARGE SCALE GENOMIC DNA]</scope>
    <source>
        <strain evidence="11 12">DSM 13165</strain>
    </source>
</reference>
<dbReference type="InterPro" id="IPR016190">
    <property type="entry name" value="Transl_init_fac_IF2/IF5_Zn-bd"/>
</dbReference>
<dbReference type="GO" id="GO:0003743">
    <property type="term" value="F:translation initiation factor activity"/>
    <property type="evidence" value="ECO:0007669"/>
    <property type="project" value="UniProtKB-UniRule"/>
</dbReference>
<evidence type="ECO:0000256" key="3">
    <source>
        <dbReference type="ARBA" id="ARBA00011243"/>
    </source>
</evidence>
<accession>A0A0U2M9K3</accession>